<feature type="domain" description="TonB-dependent receptor-like beta-barrel" evidence="17">
    <location>
        <begin position="313"/>
        <end position="764"/>
    </location>
</feature>
<keyword evidence="11 14" id="KW-0472">Membrane</keyword>
<feature type="chain" id="PRO_5007865899" evidence="16">
    <location>
        <begin position="28"/>
        <end position="801"/>
    </location>
</feature>
<dbReference type="GO" id="GO:0030246">
    <property type="term" value="F:carbohydrate binding"/>
    <property type="evidence" value="ECO:0007669"/>
    <property type="project" value="InterPro"/>
</dbReference>
<dbReference type="PROSITE" id="PS52016">
    <property type="entry name" value="TONB_DEPENDENT_REC_3"/>
    <property type="match status" value="1"/>
</dbReference>
<dbReference type="Pfam" id="PF13620">
    <property type="entry name" value="CarboxypepD_reg"/>
    <property type="match status" value="1"/>
</dbReference>
<evidence type="ECO:0000259" key="17">
    <source>
        <dbReference type="Pfam" id="PF00593"/>
    </source>
</evidence>
<evidence type="ECO:0000256" key="2">
    <source>
        <dbReference type="ARBA" id="ARBA00009810"/>
    </source>
</evidence>
<accession>A0A165RNR3</accession>
<dbReference type="NCBIfam" id="TIGR01783">
    <property type="entry name" value="TonB-siderophor"/>
    <property type="match status" value="1"/>
</dbReference>
<evidence type="ECO:0000256" key="7">
    <source>
        <dbReference type="ARBA" id="ARBA00022729"/>
    </source>
</evidence>
<dbReference type="SUPFAM" id="SSF56935">
    <property type="entry name" value="Porins"/>
    <property type="match status" value="1"/>
</dbReference>
<comment type="similarity">
    <text evidence="2 14 15">Belongs to the TonB-dependent receptor family.</text>
</comment>
<evidence type="ECO:0000256" key="13">
    <source>
        <dbReference type="ARBA" id="ARBA00023237"/>
    </source>
</evidence>
<feature type="domain" description="TonB-dependent receptor plug" evidence="18">
    <location>
        <begin position="137"/>
        <end position="235"/>
    </location>
</feature>
<comment type="subcellular location">
    <subcellularLocation>
        <location evidence="1 14">Cell outer membrane</location>
        <topology evidence="1 14">Multi-pass membrane protein</topology>
    </subcellularLocation>
</comment>
<dbReference type="Gene3D" id="2.60.40.1120">
    <property type="entry name" value="Carboxypeptidase-like, regulatory domain"/>
    <property type="match status" value="1"/>
</dbReference>
<dbReference type="CDD" id="cd01347">
    <property type="entry name" value="ligand_gated_channel"/>
    <property type="match status" value="1"/>
</dbReference>
<evidence type="ECO:0000256" key="10">
    <source>
        <dbReference type="ARBA" id="ARBA00023077"/>
    </source>
</evidence>
<dbReference type="GO" id="GO:0009279">
    <property type="term" value="C:cell outer membrane"/>
    <property type="evidence" value="ECO:0007669"/>
    <property type="project" value="UniProtKB-SubCell"/>
</dbReference>
<dbReference type="PANTHER" id="PTHR32552:SF68">
    <property type="entry name" value="FERRICHROME OUTER MEMBRANE TRANSPORTER_PHAGE RECEPTOR"/>
    <property type="match status" value="1"/>
</dbReference>
<keyword evidence="5" id="KW-0410">Iron transport</keyword>
<evidence type="ECO:0000313" key="19">
    <source>
        <dbReference type="EMBL" id="KZE83919.1"/>
    </source>
</evidence>
<keyword evidence="4 14" id="KW-1134">Transmembrane beta strand</keyword>
<keyword evidence="20" id="KW-1185">Reference proteome</keyword>
<keyword evidence="7 16" id="KW-0732">Signal</keyword>
<organism evidence="19 20">
    <name type="scientific">Myroides marinus</name>
    <dbReference type="NCBI Taxonomy" id="703342"/>
    <lineage>
        <taxon>Bacteria</taxon>
        <taxon>Pseudomonadati</taxon>
        <taxon>Bacteroidota</taxon>
        <taxon>Flavobacteriia</taxon>
        <taxon>Flavobacteriales</taxon>
        <taxon>Flavobacteriaceae</taxon>
        <taxon>Myroides</taxon>
    </lineage>
</organism>
<evidence type="ECO:0000256" key="12">
    <source>
        <dbReference type="ARBA" id="ARBA00023170"/>
    </source>
</evidence>
<dbReference type="InterPro" id="IPR010105">
    <property type="entry name" value="TonB_sidphr_rcpt"/>
</dbReference>
<evidence type="ECO:0000256" key="15">
    <source>
        <dbReference type="RuleBase" id="RU003357"/>
    </source>
</evidence>
<dbReference type="InterPro" id="IPR000531">
    <property type="entry name" value="Beta-barrel_TonB"/>
</dbReference>
<dbReference type="InterPro" id="IPR039426">
    <property type="entry name" value="TonB-dep_rcpt-like"/>
</dbReference>
<dbReference type="AlphaFoldDB" id="A0A165RNR3"/>
<evidence type="ECO:0000256" key="3">
    <source>
        <dbReference type="ARBA" id="ARBA00022448"/>
    </source>
</evidence>
<feature type="signal peptide" evidence="16">
    <location>
        <begin position="1"/>
        <end position="27"/>
    </location>
</feature>
<keyword evidence="8" id="KW-0408">Iron</keyword>
<dbReference type="SUPFAM" id="SSF49452">
    <property type="entry name" value="Starch-binding domain-like"/>
    <property type="match status" value="1"/>
</dbReference>
<sequence>MKTLFLINTTQKSLLAGLLISTLGLYAQDNGGIKGTIVSHTQEKLVGTNVTLNNNLFKTITDNNGNYLFENIKTGKYLITVQYKNTAVRDSITITADQTLSKDFMLFDDSNTTLDAVVINTNKNIRSSSSLRTAANLLDVPQNIQVVDRGLMDDQISMTMSDAIAQNVSGVRSVLHQEQASAGIYVRGYGASNLRNGMDISGSFGPIREDNTFIERVEFVKGPAGFMMGNTQPGGFYNIVTKKPMGTNKTTVKTILGSFNLYRAEVDIDNKLTKDDKLLFRLNGMATKTSSFQLYNKNNYLSLAPSLKYNISDDTNVTFEYIFNSNEFEGGFSKYAYSKNEFKELPRKFTFSDPIIDPTTIKEHNVFVNLNHRLNDNWNLTAKLGYVEATMEGESLYSIYNSIDDKGNVQRALSVNDAYNSAKVGQVYMNGKFNITDKIKNNILFGLDMGQKEHMADWSEVADKDGNAIPVGPLFNIYNPIYGKLTKKDIPAYDRSRSLRERAAGNIQEYSYISLYVQDEVLLLDEKLRLGFGVRYTSTEKTTSAAKGDVVKNQAYTPRFSVTYNISPSFSAYVLYDQSFQEQTGILENNKAADPSKGTNKEFGLKKTWFEKKLFTSLAFYQVDKTNILTPRDPFANNQIMVQSGQATSKGIEFDLNGQITEGLTLTMNYAYTDAKITKDNNPSKKGQLLPGTAKHSTNAWLTYRIPSGPLEGLGFSLGYQYQKDRSQAPVQAKKFLPDDYFTLDGGVSYKKSNYAFNLIVNNITDRYNYVGHFPGAWGYSHYGWRATTPLSFKLSLAYTF</sequence>
<dbReference type="Gene3D" id="2.40.170.20">
    <property type="entry name" value="TonB-dependent receptor, beta-barrel domain"/>
    <property type="match status" value="1"/>
</dbReference>
<dbReference type="Gene3D" id="2.170.130.10">
    <property type="entry name" value="TonB-dependent receptor, plug domain"/>
    <property type="match status" value="1"/>
</dbReference>
<dbReference type="Pfam" id="PF07715">
    <property type="entry name" value="Plug"/>
    <property type="match status" value="1"/>
</dbReference>
<evidence type="ECO:0000256" key="6">
    <source>
        <dbReference type="ARBA" id="ARBA00022692"/>
    </source>
</evidence>
<dbReference type="GO" id="GO:0015344">
    <property type="term" value="F:siderophore uptake transmembrane transporter activity"/>
    <property type="evidence" value="ECO:0007669"/>
    <property type="project" value="TreeGrafter"/>
</dbReference>
<dbReference type="InterPro" id="IPR012910">
    <property type="entry name" value="Plug_dom"/>
</dbReference>
<comment type="caution">
    <text evidence="19">The sequence shown here is derived from an EMBL/GenBank/DDBJ whole genome shotgun (WGS) entry which is preliminary data.</text>
</comment>
<dbReference type="Pfam" id="PF00593">
    <property type="entry name" value="TonB_dep_Rec_b-barrel"/>
    <property type="match status" value="1"/>
</dbReference>
<dbReference type="InterPro" id="IPR013784">
    <property type="entry name" value="Carb-bd-like_fold"/>
</dbReference>
<keyword evidence="9" id="KW-0406">Ion transport</keyword>
<protein>
    <submittedName>
        <fullName evidence="19">TonB-dependent receptor</fullName>
    </submittedName>
</protein>
<dbReference type="RefSeq" id="WP_038986337.1">
    <property type="nucleotide sequence ID" value="NZ_JACAJT010000001.1"/>
</dbReference>
<evidence type="ECO:0000256" key="14">
    <source>
        <dbReference type="PROSITE-ProRule" id="PRU01360"/>
    </source>
</evidence>
<evidence type="ECO:0000259" key="18">
    <source>
        <dbReference type="Pfam" id="PF07715"/>
    </source>
</evidence>
<gene>
    <name evidence="19" type="ORF">AV926_03165</name>
</gene>
<keyword evidence="3 14" id="KW-0813">Transport</keyword>
<dbReference type="PANTHER" id="PTHR32552">
    <property type="entry name" value="FERRICHROME IRON RECEPTOR-RELATED"/>
    <property type="match status" value="1"/>
</dbReference>
<keyword evidence="12 19" id="KW-0675">Receptor</keyword>
<keyword evidence="13 14" id="KW-0998">Cell outer membrane</keyword>
<proteinExistence type="inferred from homology"/>
<keyword evidence="6 14" id="KW-0812">Transmembrane</keyword>
<evidence type="ECO:0000256" key="8">
    <source>
        <dbReference type="ARBA" id="ARBA00023004"/>
    </source>
</evidence>
<evidence type="ECO:0000256" key="9">
    <source>
        <dbReference type="ARBA" id="ARBA00023065"/>
    </source>
</evidence>
<reference evidence="19 20" key="1">
    <citation type="submission" date="2016-01" db="EMBL/GenBank/DDBJ databases">
        <title>Whole genome sequencing of Myroides marinus L41.</title>
        <authorList>
            <person name="Hong K.W."/>
        </authorList>
    </citation>
    <scope>NUCLEOTIDE SEQUENCE [LARGE SCALE GENOMIC DNA]</scope>
    <source>
        <strain evidence="19 20">L41</strain>
    </source>
</reference>
<name>A0A165RNR3_9FLAO</name>
<evidence type="ECO:0000256" key="5">
    <source>
        <dbReference type="ARBA" id="ARBA00022496"/>
    </source>
</evidence>
<dbReference type="InterPro" id="IPR036942">
    <property type="entry name" value="Beta-barrel_TonB_sf"/>
</dbReference>
<dbReference type="EMBL" id="LQNU01000033">
    <property type="protein sequence ID" value="KZE83919.1"/>
    <property type="molecule type" value="Genomic_DNA"/>
</dbReference>
<dbReference type="InterPro" id="IPR037066">
    <property type="entry name" value="Plug_dom_sf"/>
</dbReference>
<evidence type="ECO:0000256" key="16">
    <source>
        <dbReference type="SAM" id="SignalP"/>
    </source>
</evidence>
<evidence type="ECO:0000256" key="11">
    <source>
        <dbReference type="ARBA" id="ARBA00023136"/>
    </source>
</evidence>
<evidence type="ECO:0000256" key="1">
    <source>
        <dbReference type="ARBA" id="ARBA00004571"/>
    </source>
</evidence>
<evidence type="ECO:0000313" key="20">
    <source>
        <dbReference type="Proteomes" id="UP000076630"/>
    </source>
</evidence>
<dbReference type="OrthoDB" id="9775095at2"/>
<dbReference type="Proteomes" id="UP000076630">
    <property type="component" value="Unassembled WGS sequence"/>
</dbReference>
<dbReference type="GO" id="GO:0038023">
    <property type="term" value="F:signaling receptor activity"/>
    <property type="evidence" value="ECO:0007669"/>
    <property type="project" value="InterPro"/>
</dbReference>
<evidence type="ECO:0000256" key="4">
    <source>
        <dbReference type="ARBA" id="ARBA00022452"/>
    </source>
</evidence>
<keyword evidence="10 15" id="KW-0798">TonB box</keyword>
<dbReference type="GO" id="GO:0015891">
    <property type="term" value="P:siderophore transport"/>
    <property type="evidence" value="ECO:0007669"/>
    <property type="project" value="InterPro"/>
</dbReference>